<sequence>MSSLEARKAQAQSFQAQIKALLQEEKEAEPQLQKLLADWHALLGQPAVEPLDDYSQYLQQNLDYLREMMTIINQQRSTIGAELLSIQKGKKAKQSYGHNS</sequence>
<keyword evidence="2" id="KW-1185">Reference proteome</keyword>
<evidence type="ECO:0008006" key="3">
    <source>
        <dbReference type="Google" id="ProtNLM"/>
    </source>
</evidence>
<comment type="caution">
    <text evidence="1">The sequence shown here is derived from an EMBL/GenBank/DDBJ whole genome shotgun (WGS) entry which is preliminary data.</text>
</comment>
<accession>A0ABU7J3X6</accession>
<evidence type="ECO:0000313" key="2">
    <source>
        <dbReference type="Proteomes" id="UP001336314"/>
    </source>
</evidence>
<reference evidence="1 2" key="1">
    <citation type="submission" date="2023-07" db="EMBL/GenBank/DDBJ databases">
        <title>Alkalimonas sp., MEB108 novel, alkaliphilic bacterium isolated from Lonar Lake, India.</title>
        <authorList>
            <person name="Joshi A."/>
            <person name="Thite S."/>
        </authorList>
    </citation>
    <scope>NUCLEOTIDE SEQUENCE [LARGE SCALE GENOMIC DNA]</scope>
    <source>
        <strain evidence="1 2">MEB108</strain>
    </source>
</reference>
<dbReference type="EMBL" id="JAUHLI010000006">
    <property type="protein sequence ID" value="MEE2001196.1"/>
    <property type="molecule type" value="Genomic_DNA"/>
</dbReference>
<dbReference type="RefSeq" id="WP_330089133.1">
    <property type="nucleotide sequence ID" value="NZ_JAUHLI010000006.1"/>
</dbReference>
<proteinExistence type="predicted"/>
<name>A0ABU7J3X6_9GAMM</name>
<protein>
    <recommendedName>
        <fullName evidence="3">Flagellar protein FliT</fullName>
    </recommendedName>
</protein>
<organism evidence="1 2">
    <name type="scientific">Alkalimonas cellulosilytica</name>
    <dbReference type="NCBI Taxonomy" id="3058395"/>
    <lineage>
        <taxon>Bacteria</taxon>
        <taxon>Pseudomonadati</taxon>
        <taxon>Pseudomonadota</taxon>
        <taxon>Gammaproteobacteria</taxon>
        <taxon>Alkalimonas</taxon>
    </lineage>
</organism>
<evidence type="ECO:0000313" key="1">
    <source>
        <dbReference type="EMBL" id="MEE2001196.1"/>
    </source>
</evidence>
<gene>
    <name evidence="1" type="ORF">QWY20_06990</name>
</gene>
<dbReference type="Proteomes" id="UP001336314">
    <property type="component" value="Unassembled WGS sequence"/>
</dbReference>